<dbReference type="GO" id="GO:0030288">
    <property type="term" value="C:outer membrane-bounded periplasmic space"/>
    <property type="evidence" value="ECO:0007669"/>
    <property type="project" value="TreeGrafter"/>
</dbReference>
<gene>
    <name evidence="8" type="ORF">A3G52_00025</name>
</gene>
<dbReference type="Gene3D" id="3.90.226.10">
    <property type="entry name" value="2-enoyl-CoA Hydratase, Chain A, domain 1"/>
    <property type="match status" value="1"/>
</dbReference>
<evidence type="ECO:0000256" key="1">
    <source>
        <dbReference type="ARBA" id="ARBA00009179"/>
    </source>
</evidence>
<dbReference type="GO" id="GO:0006508">
    <property type="term" value="P:proteolysis"/>
    <property type="evidence" value="ECO:0007669"/>
    <property type="project" value="UniProtKB-KW"/>
</dbReference>
<dbReference type="InterPro" id="IPR001478">
    <property type="entry name" value="PDZ"/>
</dbReference>
<evidence type="ECO:0000256" key="3">
    <source>
        <dbReference type="ARBA" id="ARBA00022801"/>
    </source>
</evidence>
<dbReference type="InterPro" id="IPR005151">
    <property type="entry name" value="Tail-specific_protease"/>
</dbReference>
<organism evidence="8 9">
    <name type="scientific">Candidatus Taylorbacteria bacterium RIFCSPLOWO2_12_FULL_43_20</name>
    <dbReference type="NCBI Taxonomy" id="1802332"/>
    <lineage>
        <taxon>Bacteria</taxon>
        <taxon>Candidatus Tayloriibacteriota</taxon>
    </lineage>
</organism>
<dbReference type="FunFam" id="2.30.42.10:FF:000063">
    <property type="entry name" value="Peptidase, S41 family"/>
    <property type="match status" value="1"/>
</dbReference>
<comment type="similarity">
    <text evidence="1 5">Belongs to the peptidase S41A family.</text>
</comment>
<keyword evidence="6" id="KW-0812">Transmembrane</keyword>
<dbReference type="SMART" id="SM00228">
    <property type="entry name" value="PDZ"/>
    <property type="match status" value="1"/>
</dbReference>
<dbReference type="Proteomes" id="UP000177269">
    <property type="component" value="Unassembled WGS sequence"/>
</dbReference>
<feature type="transmembrane region" description="Helical" evidence="6">
    <location>
        <begin position="6"/>
        <end position="30"/>
    </location>
</feature>
<dbReference type="InterPro" id="IPR041489">
    <property type="entry name" value="PDZ_6"/>
</dbReference>
<keyword evidence="6" id="KW-1133">Transmembrane helix</keyword>
<proteinExistence type="inferred from homology"/>
<dbReference type="EMBL" id="MHSK01000009">
    <property type="protein sequence ID" value="OHA42590.1"/>
    <property type="molecule type" value="Genomic_DNA"/>
</dbReference>
<dbReference type="CDD" id="cd06782">
    <property type="entry name" value="cpPDZ_CPP-like"/>
    <property type="match status" value="1"/>
</dbReference>
<evidence type="ECO:0000313" key="9">
    <source>
        <dbReference type="Proteomes" id="UP000177269"/>
    </source>
</evidence>
<comment type="caution">
    <text evidence="8">The sequence shown here is derived from an EMBL/GenBank/DDBJ whole genome shotgun (WGS) entry which is preliminary data.</text>
</comment>
<dbReference type="Gene3D" id="3.30.750.44">
    <property type="match status" value="1"/>
</dbReference>
<dbReference type="SMART" id="SM00245">
    <property type="entry name" value="TSPc"/>
    <property type="match status" value="1"/>
</dbReference>
<dbReference type="InterPro" id="IPR055210">
    <property type="entry name" value="CtpA/B_N"/>
</dbReference>
<keyword evidence="4 5" id="KW-0720">Serine protease</keyword>
<dbReference type="InterPro" id="IPR029045">
    <property type="entry name" value="ClpP/crotonase-like_dom_sf"/>
</dbReference>
<evidence type="ECO:0000256" key="5">
    <source>
        <dbReference type="RuleBase" id="RU004404"/>
    </source>
</evidence>
<dbReference type="PANTHER" id="PTHR32060">
    <property type="entry name" value="TAIL-SPECIFIC PROTEASE"/>
    <property type="match status" value="1"/>
</dbReference>
<dbReference type="Gene3D" id="2.30.42.10">
    <property type="match status" value="1"/>
</dbReference>
<evidence type="ECO:0000313" key="8">
    <source>
        <dbReference type="EMBL" id="OHA42590.1"/>
    </source>
</evidence>
<dbReference type="PROSITE" id="PS50106">
    <property type="entry name" value="PDZ"/>
    <property type="match status" value="1"/>
</dbReference>
<dbReference type="GO" id="GO:0007165">
    <property type="term" value="P:signal transduction"/>
    <property type="evidence" value="ECO:0007669"/>
    <property type="project" value="TreeGrafter"/>
</dbReference>
<keyword evidence="2 5" id="KW-0645">Protease</keyword>
<evidence type="ECO:0000256" key="6">
    <source>
        <dbReference type="SAM" id="Phobius"/>
    </source>
</evidence>
<accession>A0A1G2P2N4</accession>
<name>A0A1G2P2N4_9BACT</name>
<dbReference type="SUPFAM" id="SSF50156">
    <property type="entry name" value="PDZ domain-like"/>
    <property type="match status" value="1"/>
</dbReference>
<feature type="domain" description="PDZ" evidence="7">
    <location>
        <begin position="107"/>
        <end position="175"/>
    </location>
</feature>
<dbReference type="Pfam" id="PF03572">
    <property type="entry name" value="Peptidase_S41"/>
    <property type="match status" value="1"/>
</dbReference>
<keyword evidence="6" id="KW-0472">Membrane</keyword>
<evidence type="ECO:0000256" key="2">
    <source>
        <dbReference type="ARBA" id="ARBA00022670"/>
    </source>
</evidence>
<dbReference type="Pfam" id="PF22694">
    <property type="entry name" value="CtpB_N-like"/>
    <property type="match status" value="1"/>
</dbReference>
<dbReference type="InterPro" id="IPR004447">
    <property type="entry name" value="Peptidase_S41A"/>
</dbReference>
<dbReference type="AlphaFoldDB" id="A0A1G2P2N4"/>
<dbReference type="SUPFAM" id="SSF52096">
    <property type="entry name" value="ClpP/crotonase"/>
    <property type="match status" value="1"/>
</dbReference>
<dbReference type="GO" id="GO:0008236">
    <property type="term" value="F:serine-type peptidase activity"/>
    <property type="evidence" value="ECO:0007669"/>
    <property type="project" value="UniProtKB-KW"/>
</dbReference>
<evidence type="ECO:0000259" key="7">
    <source>
        <dbReference type="PROSITE" id="PS50106"/>
    </source>
</evidence>
<dbReference type="InterPro" id="IPR036034">
    <property type="entry name" value="PDZ_sf"/>
</dbReference>
<sequence>MNSFKYRFAAVISSIILVGAAFFGGVYIGYESKTNASGFFLLNKGDSQATSTNAFDFSPFWKAWSVIEDKYIEPDKVADQAKVWGAIEGLAKSLGDPYTVFLPPVENKAFEEEISGNFEGVGMEVGIRDDILTVIAPIKGNPAEKAGIKSGDQIIKIDEKISADLSVDEAVKLIRGPKGSDVKLTIRRESRDSLLEFTLTRDVITIPTIDNELRDDGVYVIRLYNFSAVSTGLFREALNDFLKSGSNKLIFDLRGNPGGYLEASVDIASWFLPKGKVVVREDFGGKREENVYRSRGNNIIKDNLKMVVLVDGGSASASEILAGALSEHGVATLVGTKTFGKGSVQELVKITDDTSLKVTIAKWLTPNGKSISDGGLIPDYEVEITEEDVEKLRDSQMEKAVEILNNS</sequence>
<protein>
    <recommendedName>
        <fullName evidence="7">PDZ domain-containing protein</fullName>
    </recommendedName>
</protein>
<dbReference type="GO" id="GO:0004175">
    <property type="term" value="F:endopeptidase activity"/>
    <property type="evidence" value="ECO:0007669"/>
    <property type="project" value="TreeGrafter"/>
</dbReference>
<evidence type="ECO:0000256" key="4">
    <source>
        <dbReference type="ARBA" id="ARBA00022825"/>
    </source>
</evidence>
<keyword evidence="3 5" id="KW-0378">Hydrolase</keyword>
<dbReference type="Pfam" id="PF17820">
    <property type="entry name" value="PDZ_6"/>
    <property type="match status" value="1"/>
</dbReference>
<dbReference type="NCBIfam" id="TIGR00225">
    <property type="entry name" value="prc"/>
    <property type="match status" value="1"/>
</dbReference>
<reference evidence="8 9" key="1">
    <citation type="journal article" date="2016" name="Nat. Commun.">
        <title>Thousands of microbial genomes shed light on interconnected biogeochemical processes in an aquifer system.</title>
        <authorList>
            <person name="Anantharaman K."/>
            <person name="Brown C.T."/>
            <person name="Hug L.A."/>
            <person name="Sharon I."/>
            <person name="Castelle C.J."/>
            <person name="Probst A.J."/>
            <person name="Thomas B.C."/>
            <person name="Singh A."/>
            <person name="Wilkins M.J."/>
            <person name="Karaoz U."/>
            <person name="Brodie E.L."/>
            <person name="Williams K.H."/>
            <person name="Hubbard S.S."/>
            <person name="Banfield J.F."/>
        </authorList>
    </citation>
    <scope>NUCLEOTIDE SEQUENCE [LARGE SCALE GENOMIC DNA]</scope>
</reference>
<dbReference type="CDD" id="cd07560">
    <property type="entry name" value="Peptidase_S41_CPP"/>
    <property type="match status" value="1"/>
</dbReference>
<dbReference type="PANTHER" id="PTHR32060:SF30">
    <property type="entry name" value="CARBOXY-TERMINAL PROCESSING PROTEASE CTPA"/>
    <property type="match status" value="1"/>
</dbReference>